<dbReference type="InterPro" id="IPR026444">
    <property type="entry name" value="Secre_tail"/>
</dbReference>
<evidence type="ECO:0000313" key="4">
    <source>
        <dbReference type="Proteomes" id="UP000283523"/>
    </source>
</evidence>
<evidence type="ECO:0000259" key="2">
    <source>
        <dbReference type="Pfam" id="PF19081"/>
    </source>
</evidence>
<gene>
    <name evidence="3" type="ORF">DYU11_09345</name>
</gene>
<feature type="domain" description="Ig-like" evidence="2">
    <location>
        <begin position="159"/>
        <end position="236"/>
    </location>
</feature>
<dbReference type="InterPro" id="IPR044023">
    <property type="entry name" value="Ig_7"/>
</dbReference>
<evidence type="ECO:0000313" key="3">
    <source>
        <dbReference type="EMBL" id="RIV25491.1"/>
    </source>
</evidence>
<dbReference type="Proteomes" id="UP000283523">
    <property type="component" value="Unassembled WGS sequence"/>
</dbReference>
<organism evidence="3 4">
    <name type="scientific">Fibrisoma montanum</name>
    <dbReference type="NCBI Taxonomy" id="2305895"/>
    <lineage>
        <taxon>Bacteria</taxon>
        <taxon>Pseudomonadati</taxon>
        <taxon>Bacteroidota</taxon>
        <taxon>Cytophagia</taxon>
        <taxon>Cytophagales</taxon>
        <taxon>Spirosomataceae</taxon>
        <taxon>Fibrisoma</taxon>
    </lineage>
</organism>
<reference evidence="3 4" key="1">
    <citation type="submission" date="2018-08" db="EMBL/GenBank/DDBJ databases">
        <title>Fibrisoma montanum sp. nov., isolated from Danxia mountain soil.</title>
        <authorList>
            <person name="Huang Y."/>
        </authorList>
    </citation>
    <scope>NUCLEOTIDE SEQUENCE [LARGE SCALE GENOMIC DNA]</scope>
    <source>
        <strain evidence="3 4">HYT19</strain>
    </source>
</reference>
<dbReference type="Pfam" id="PF19081">
    <property type="entry name" value="Ig_7"/>
    <property type="match status" value="1"/>
</dbReference>
<accession>A0A418MFD0</accession>
<feature type="compositionally biased region" description="Polar residues" evidence="1">
    <location>
        <begin position="194"/>
        <end position="208"/>
    </location>
</feature>
<proteinExistence type="predicted"/>
<dbReference type="EMBL" id="QXED01000002">
    <property type="protein sequence ID" value="RIV25491.1"/>
    <property type="molecule type" value="Genomic_DNA"/>
</dbReference>
<protein>
    <submittedName>
        <fullName evidence="3">T9SS C-terminal target domain-containing protein</fullName>
    </submittedName>
</protein>
<name>A0A418MFD0_9BACT</name>
<dbReference type="AlphaFoldDB" id="A0A418MFD0"/>
<dbReference type="NCBIfam" id="TIGR04183">
    <property type="entry name" value="Por_Secre_tail"/>
    <property type="match status" value="1"/>
</dbReference>
<sequence length="605" mass="63370">MINCYFAGAKGAFRAVGFMFSSIHCGMLRYTYWLCCLLCGLVSGPVSWAQGLITTESISTTAVCPNGTFDVPFVTTGAFNSSNTFMVQVAAEGGSFATIPTGTPTLIQTNRVVTSWRVTATVPASTTAGAYRVRVTSSNPASIGSASPSTLAVGAVSAPPTVERTRVDFCQNGPSQPLQATGVGLKWYEPSGVVSTTAPSPPTQNATQKPEGDTYYVSQTEPNGCESQRVAIQVFVQAVPTLSISGSTAVNLGVEVPLALSFTGNGPYQFRLSNGLSGTATKDTTIVVLPEQTTTYQVVEVSNRCGAGSPGSNASATVTVNVPTITTLALTSTSLCAGTNLSARFLSNGSFTQGSSFRLQVAGVVADSARAVFVELPSTYDGDGLVTGRLPDTLRSGPYWVRVVATNPKVPVRGSLSPTTVTIRALPTATLTGNQQIFEGQPASFSITFTGEGPWTFTYRDTAATRPPVTVTTGTNPYVVNVAPIRTAVFRLDSVSNGCGKGPQRSANILTITVQPVLSLEERPLLESVDVFPIPATTSLTVRINGQTLAQPAVIDLLDLNGRPVLQRKISQATAVLDLGGNPPGLYILRVRVGERTAARRIVTQ</sequence>
<evidence type="ECO:0000256" key="1">
    <source>
        <dbReference type="SAM" id="MobiDB-lite"/>
    </source>
</evidence>
<keyword evidence="4" id="KW-1185">Reference proteome</keyword>
<feature type="region of interest" description="Disordered" evidence="1">
    <location>
        <begin position="194"/>
        <end position="214"/>
    </location>
</feature>
<comment type="caution">
    <text evidence="3">The sequence shown here is derived from an EMBL/GenBank/DDBJ whole genome shotgun (WGS) entry which is preliminary data.</text>
</comment>